<accession>A0A8H5LJ08</accession>
<gene>
    <name evidence="1" type="ORF">D9758_004884</name>
</gene>
<proteinExistence type="predicted"/>
<comment type="caution">
    <text evidence="1">The sequence shown here is derived from an EMBL/GenBank/DDBJ whole genome shotgun (WGS) entry which is preliminary data.</text>
</comment>
<sequence>MRFTKFFSFSRKANSETLRERQASSDNVDECVSISSEPPVPIPESELDLFISNDEKPQKRRVSFNDEVAERVFFSFAPTMLLHVQTPEDFKMSLKVCTDRWTLVASHRRLAMPIGETSFSWVVSDELAKVEAIFLDLQRTQ</sequence>
<dbReference type="AlphaFoldDB" id="A0A8H5LJ08"/>
<dbReference type="EMBL" id="JAACJM010000047">
    <property type="protein sequence ID" value="KAF5359002.1"/>
    <property type="molecule type" value="Genomic_DNA"/>
</dbReference>
<protein>
    <submittedName>
        <fullName evidence="1">Uncharacterized protein</fullName>
    </submittedName>
</protein>
<organism evidence="1 2">
    <name type="scientific">Tetrapyrgos nigripes</name>
    <dbReference type="NCBI Taxonomy" id="182062"/>
    <lineage>
        <taxon>Eukaryota</taxon>
        <taxon>Fungi</taxon>
        <taxon>Dikarya</taxon>
        <taxon>Basidiomycota</taxon>
        <taxon>Agaricomycotina</taxon>
        <taxon>Agaricomycetes</taxon>
        <taxon>Agaricomycetidae</taxon>
        <taxon>Agaricales</taxon>
        <taxon>Marasmiineae</taxon>
        <taxon>Marasmiaceae</taxon>
        <taxon>Tetrapyrgos</taxon>
    </lineage>
</organism>
<evidence type="ECO:0000313" key="1">
    <source>
        <dbReference type="EMBL" id="KAF5359002.1"/>
    </source>
</evidence>
<keyword evidence="2" id="KW-1185">Reference proteome</keyword>
<reference evidence="1 2" key="1">
    <citation type="journal article" date="2020" name="ISME J.">
        <title>Uncovering the hidden diversity of litter-decomposition mechanisms in mushroom-forming fungi.</title>
        <authorList>
            <person name="Floudas D."/>
            <person name="Bentzer J."/>
            <person name="Ahren D."/>
            <person name="Johansson T."/>
            <person name="Persson P."/>
            <person name="Tunlid A."/>
        </authorList>
    </citation>
    <scope>NUCLEOTIDE SEQUENCE [LARGE SCALE GENOMIC DNA]</scope>
    <source>
        <strain evidence="1 2">CBS 291.85</strain>
    </source>
</reference>
<evidence type="ECO:0000313" key="2">
    <source>
        <dbReference type="Proteomes" id="UP000559256"/>
    </source>
</evidence>
<name>A0A8H5LJ08_9AGAR</name>
<dbReference type="Proteomes" id="UP000559256">
    <property type="component" value="Unassembled WGS sequence"/>
</dbReference>